<evidence type="ECO:0000256" key="1">
    <source>
        <dbReference type="SAM" id="MobiDB-lite"/>
    </source>
</evidence>
<keyword evidence="2" id="KW-0812">Transmembrane</keyword>
<evidence type="ECO:0000256" key="2">
    <source>
        <dbReference type="SAM" id="Phobius"/>
    </source>
</evidence>
<feature type="transmembrane region" description="Helical" evidence="2">
    <location>
        <begin position="46"/>
        <end position="65"/>
    </location>
</feature>
<keyword evidence="2" id="KW-0472">Membrane</keyword>
<dbReference type="RefSeq" id="WP_213513886.1">
    <property type="nucleotide sequence ID" value="NZ_BOSE01000002.1"/>
</dbReference>
<dbReference type="AlphaFoldDB" id="A0A919YNX9"/>
<organism evidence="3 4">
    <name type="scientific">Paenibacillus montaniterrae</name>
    <dbReference type="NCBI Taxonomy" id="429341"/>
    <lineage>
        <taxon>Bacteria</taxon>
        <taxon>Bacillati</taxon>
        <taxon>Bacillota</taxon>
        <taxon>Bacilli</taxon>
        <taxon>Bacillales</taxon>
        <taxon>Paenibacillaceae</taxon>
        <taxon>Paenibacillus</taxon>
    </lineage>
</organism>
<protein>
    <recommendedName>
        <fullName evidence="5">DUF4367 domain-containing protein</fullName>
    </recommendedName>
</protein>
<accession>A0A919YNX9</accession>
<evidence type="ECO:0008006" key="5">
    <source>
        <dbReference type="Google" id="ProtNLM"/>
    </source>
</evidence>
<keyword evidence="2" id="KW-1133">Transmembrane helix</keyword>
<proteinExistence type="predicted"/>
<sequence length="250" mass="27933">MENEKYEKLLHDLQQDIEVPDSTPSWNALQPKLERRKRRKRLIRRMKTVTGLVCASLIVSVLIGGGPQRTYAYISEFFNDVIQIFLQKSADDPASALTVPPPAFEENQSGSGDAELAKPEKVTLEEAKQKLAFPLLLPSYVPEQLELSDIRIFKDTDGQFRAAYLEYANAAGALVKVNQRLITNNSSIMMEVQEGAGTIKDVMIGEQYPGILVELSDGSVFMEWIASDIKMLLSGPLTETEALQWAEAFH</sequence>
<gene>
    <name evidence="3" type="ORF">J40TS1_12310</name>
</gene>
<keyword evidence="4" id="KW-1185">Reference proteome</keyword>
<name>A0A919YNX9_9BACL</name>
<evidence type="ECO:0000313" key="4">
    <source>
        <dbReference type="Proteomes" id="UP000683139"/>
    </source>
</evidence>
<reference evidence="3" key="1">
    <citation type="submission" date="2021-03" db="EMBL/GenBank/DDBJ databases">
        <title>Antimicrobial resistance genes in bacteria isolated from Japanese honey, and their potential for conferring macrolide and lincosamide resistance in the American foulbrood pathogen Paenibacillus larvae.</title>
        <authorList>
            <person name="Okamoto M."/>
            <person name="Kumagai M."/>
            <person name="Kanamori H."/>
            <person name="Takamatsu D."/>
        </authorList>
    </citation>
    <scope>NUCLEOTIDE SEQUENCE</scope>
    <source>
        <strain evidence="3">J40TS1</strain>
    </source>
</reference>
<dbReference type="Proteomes" id="UP000683139">
    <property type="component" value="Unassembled WGS sequence"/>
</dbReference>
<feature type="region of interest" description="Disordered" evidence="1">
    <location>
        <begin position="96"/>
        <end position="116"/>
    </location>
</feature>
<comment type="caution">
    <text evidence="3">The sequence shown here is derived from an EMBL/GenBank/DDBJ whole genome shotgun (WGS) entry which is preliminary data.</text>
</comment>
<evidence type="ECO:0000313" key="3">
    <source>
        <dbReference type="EMBL" id="GIP15589.1"/>
    </source>
</evidence>
<dbReference type="EMBL" id="BOSE01000002">
    <property type="protein sequence ID" value="GIP15589.1"/>
    <property type="molecule type" value="Genomic_DNA"/>
</dbReference>